<dbReference type="Pfam" id="PF15807">
    <property type="entry name" value="MAP17"/>
    <property type="match status" value="1"/>
</dbReference>
<evidence type="ECO:0000256" key="7">
    <source>
        <dbReference type="SAM" id="Phobius"/>
    </source>
</evidence>
<keyword evidence="3 7" id="KW-1133">Transmembrane helix</keyword>
<reference evidence="8" key="1">
    <citation type="submission" date="2025-08" db="UniProtKB">
        <authorList>
            <consortium name="Ensembl"/>
        </authorList>
    </citation>
    <scope>IDENTIFICATION</scope>
</reference>
<keyword evidence="2 7" id="KW-0812">Transmembrane</keyword>
<accession>A0A672Q476</accession>
<keyword evidence="9" id="KW-1185">Reference proteome</keyword>
<evidence type="ECO:0000256" key="5">
    <source>
        <dbReference type="ARBA" id="ARBA00049650"/>
    </source>
</evidence>
<feature type="transmembrane region" description="Helical" evidence="7">
    <location>
        <begin position="17"/>
        <end position="37"/>
    </location>
</feature>
<dbReference type="AlphaFoldDB" id="A0A672Q476"/>
<keyword evidence="4 7" id="KW-0472">Membrane</keyword>
<dbReference type="InParanoid" id="A0A672Q476"/>
<feature type="region of interest" description="Disordered" evidence="6">
    <location>
        <begin position="45"/>
        <end position="74"/>
    </location>
</feature>
<dbReference type="GO" id="GO:0016020">
    <property type="term" value="C:membrane"/>
    <property type="evidence" value="ECO:0007669"/>
    <property type="project" value="UniProtKB-SubCell"/>
</dbReference>
<evidence type="ECO:0000256" key="4">
    <source>
        <dbReference type="ARBA" id="ARBA00023136"/>
    </source>
</evidence>
<name>A0A672Q476_SINGR</name>
<dbReference type="InterPro" id="IPR031627">
    <property type="entry name" value="PDZK1IP1/SMIM24"/>
</dbReference>
<dbReference type="PANTHER" id="PTHR15296:SF1">
    <property type="entry name" value="PDZK1 INTERACTING PROTEIN 1"/>
    <property type="match status" value="1"/>
</dbReference>
<evidence type="ECO:0000313" key="9">
    <source>
        <dbReference type="Proteomes" id="UP000472262"/>
    </source>
</evidence>
<evidence type="ECO:0000256" key="3">
    <source>
        <dbReference type="ARBA" id="ARBA00022989"/>
    </source>
</evidence>
<dbReference type="Ensembl" id="ENSSGRT00000075738.1">
    <property type="protein sequence ID" value="ENSSGRP00000071107.1"/>
    <property type="gene ID" value="ENSSGRG00000036339.1"/>
</dbReference>
<dbReference type="Proteomes" id="UP000472262">
    <property type="component" value="Unassembled WGS sequence"/>
</dbReference>
<reference evidence="8" key="2">
    <citation type="submission" date="2025-09" db="UniProtKB">
        <authorList>
            <consortium name="Ensembl"/>
        </authorList>
    </citation>
    <scope>IDENTIFICATION</scope>
</reference>
<sequence>IYLYINIILSEQALPNWFTGIIAIAVFLFLIFVVFLVNKAWCETPSEDPKAGILKSGPRDPLSSRHANQCLQDH</sequence>
<feature type="compositionally biased region" description="Polar residues" evidence="6">
    <location>
        <begin position="65"/>
        <end position="74"/>
    </location>
</feature>
<evidence type="ECO:0000256" key="1">
    <source>
        <dbReference type="ARBA" id="ARBA00004167"/>
    </source>
</evidence>
<evidence type="ECO:0000313" key="8">
    <source>
        <dbReference type="Ensembl" id="ENSSGRP00000071107.1"/>
    </source>
</evidence>
<comment type="subcellular location">
    <subcellularLocation>
        <location evidence="1">Membrane</location>
        <topology evidence="1">Single-pass membrane protein</topology>
    </subcellularLocation>
</comment>
<organism evidence="8 9">
    <name type="scientific">Sinocyclocheilus grahami</name>
    <name type="common">Dianchi golden-line fish</name>
    <name type="synonym">Barbus grahami</name>
    <dbReference type="NCBI Taxonomy" id="75366"/>
    <lineage>
        <taxon>Eukaryota</taxon>
        <taxon>Metazoa</taxon>
        <taxon>Chordata</taxon>
        <taxon>Craniata</taxon>
        <taxon>Vertebrata</taxon>
        <taxon>Euteleostomi</taxon>
        <taxon>Actinopterygii</taxon>
        <taxon>Neopterygii</taxon>
        <taxon>Teleostei</taxon>
        <taxon>Ostariophysi</taxon>
        <taxon>Cypriniformes</taxon>
        <taxon>Cyprinidae</taxon>
        <taxon>Cyprininae</taxon>
        <taxon>Sinocyclocheilus</taxon>
    </lineage>
</organism>
<evidence type="ECO:0000256" key="6">
    <source>
        <dbReference type="SAM" id="MobiDB-lite"/>
    </source>
</evidence>
<protein>
    <submittedName>
        <fullName evidence="8">Uncharacterized protein</fullName>
    </submittedName>
</protein>
<comment type="similarity">
    <text evidence="5">Belongs to the PDZK1-interacting protein 1/SMIM24 family.</text>
</comment>
<dbReference type="PANTHER" id="PTHR15296">
    <property type="entry name" value="MEMBRANE-ASSOCIATED PROTEIN MAP17"/>
    <property type="match status" value="1"/>
</dbReference>
<proteinExistence type="inferred from homology"/>
<evidence type="ECO:0000256" key="2">
    <source>
        <dbReference type="ARBA" id="ARBA00022692"/>
    </source>
</evidence>